<evidence type="ECO:0000313" key="2">
    <source>
        <dbReference type="EMBL" id="RCI10186.1"/>
    </source>
</evidence>
<feature type="compositionally biased region" description="Basic and acidic residues" evidence="1">
    <location>
        <begin position="108"/>
        <end position="118"/>
    </location>
</feature>
<feature type="region of interest" description="Disordered" evidence="1">
    <location>
        <begin position="38"/>
        <end position="60"/>
    </location>
</feature>
<keyword evidence="3" id="KW-1185">Reference proteome</keyword>
<protein>
    <submittedName>
        <fullName evidence="2">Uncharacterized protein</fullName>
    </submittedName>
</protein>
<feature type="region of interest" description="Disordered" evidence="1">
    <location>
        <begin position="97"/>
        <end position="118"/>
    </location>
</feature>
<dbReference type="Proteomes" id="UP000253664">
    <property type="component" value="Unassembled WGS sequence"/>
</dbReference>
<organism evidence="2 3">
    <name type="scientific">Ophiocordyceps polyrhachis-furcata BCC 54312</name>
    <dbReference type="NCBI Taxonomy" id="1330021"/>
    <lineage>
        <taxon>Eukaryota</taxon>
        <taxon>Fungi</taxon>
        <taxon>Dikarya</taxon>
        <taxon>Ascomycota</taxon>
        <taxon>Pezizomycotina</taxon>
        <taxon>Sordariomycetes</taxon>
        <taxon>Hypocreomycetidae</taxon>
        <taxon>Hypocreales</taxon>
        <taxon>Ophiocordycipitaceae</taxon>
        <taxon>Ophiocordyceps</taxon>
    </lineage>
</organism>
<dbReference type="EMBL" id="LKCN02000013">
    <property type="protein sequence ID" value="RCI10186.1"/>
    <property type="molecule type" value="Genomic_DNA"/>
</dbReference>
<gene>
    <name evidence="2" type="ORF">L249_8669</name>
</gene>
<reference evidence="2 3" key="1">
    <citation type="journal article" date="2015" name="BMC Genomics">
        <title>Insights from the genome of Ophiocordyceps polyrhachis-furcata to pathogenicity and host specificity in insect fungi.</title>
        <authorList>
            <person name="Wichadakul D."/>
            <person name="Kobmoo N."/>
            <person name="Ingsriswang S."/>
            <person name="Tangphatsornruang S."/>
            <person name="Chantasingh D."/>
            <person name="Luangsa-ard J.J."/>
            <person name="Eurwilaichitr L."/>
        </authorList>
    </citation>
    <scope>NUCLEOTIDE SEQUENCE [LARGE SCALE GENOMIC DNA]</scope>
    <source>
        <strain evidence="2 3">BCC 54312</strain>
    </source>
</reference>
<feature type="compositionally biased region" description="Basic and acidic residues" evidence="1">
    <location>
        <begin position="38"/>
        <end position="49"/>
    </location>
</feature>
<sequence length="118" mass="12758">MLILDSGHRRRWQVQRGIAIHGGGAKLEHGSEAKVWSRDAKAHVGRGEGQEGEGSVVEESCRRAVGRPERWGLIPPLPAAQPGRSGGLKRVLCSATPHRCFPPLSSTSREKGECESES</sequence>
<evidence type="ECO:0000256" key="1">
    <source>
        <dbReference type="SAM" id="MobiDB-lite"/>
    </source>
</evidence>
<evidence type="ECO:0000313" key="3">
    <source>
        <dbReference type="Proteomes" id="UP000253664"/>
    </source>
</evidence>
<comment type="caution">
    <text evidence="2">The sequence shown here is derived from an EMBL/GenBank/DDBJ whole genome shotgun (WGS) entry which is preliminary data.</text>
</comment>
<proteinExistence type="predicted"/>
<dbReference type="AlphaFoldDB" id="A0A367L6X9"/>
<accession>A0A367L6X9</accession>
<name>A0A367L6X9_9HYPO</name>